<dbReference type="InterPro" id="IPR050401">
    <property type="entry name" value="Cyclic_nucleotide_synthase"/>
</dbReference>
<dbReference type="EC" id="4.6.1.2" evidence="2"/>
<accession>A0A6S7I2D8</accession>
<keyword evidence="3" id="KW-0812">Transmembrane</keyword>
<proteinExistence type="predicted"/>
<dbReference type="PANTHER" id="PTHR11920">
    <property type="entry name" value="GUANYLYL CYCLASE"/>
    <property type="match status" value="1"/>
</dbReference>
<dbReference type="InterPro" id="IPR001828">
    <property type="entry name" value="ANF_lig-bd_rcpt"/>
</dbReference>
<dbReference type="OrthoDB" id="1890790at2759"/>
<dbReference type="GO" id="GO:0004383">
    <property type="term" value="F:guanylate cyclase activity"/>
    <property type="evidence" value="ECO:0007669"/>
    <property type="project" value="UniProtKB-EC"/>
</dbReference>
<evidence type="ECO:0000259" key="9">
    <source>
        <dbReference type="PROSITE" id="PS50011"/>
    </source>
</evidence>
<evidence type="ECO:0000256" key="8">
    <source>
        <dbReference type="ARBA" id="ARBA00023293"/>
    </source>
</evidence>
<dbReference type="SUPFAM" id="SSF53822">
    <property type="entry name" value="Periplasmic binding protein-like I"/>
    <property type="match status" value="1"/>
</dbReference>
<dbReference type="InterPro" id="IPR028082">
    <property type="entry name" value="Peripla_BP_I"/>
</dbReference>
<comment type="subcellular location">
    <subcellularLocation>
        <location evidence="1">Membrane</location>
    </subcellularLocation>
</comment>
<protein>
    <recommendedName>
        <fullName evidence="2">guanylate cyclase</fullName>
        <ecNumber evidence="2">4.6.1.2</ecNumber>
    </recommendedName>
</protein>
<dbReference type="EMBL" id="CACRXK020007298">
    <property type="protein sequence ID" value="CAB4011876.1"/>
    <property type="molecule type" value="Genomic_DNA"/>
</dbReference>
<dbReference type="Pfam" id="PF07714">
    <property type="entry name" value="PK_Tyr_Ser-Thr"/>
    <property type="match status" value="1"/>
</dbReference>
<evidence type="ECO:0000256" key="3">
    <source>
        <dbReference type="ARBA" id="ARBA00022692"/>
    </source>
</evidence>
<feature type="domain" description="Protein kinase" evidence="9">
    <location>
        <begin position="506"/>
        <end position="700"/>
    </location>
</feature>
<dbReference type="InterPro" id="IPR001245">
    <property type="entry name" value="Ser-Thr/Tyr_kinase_cat_dom"/>
</dbReference>
<dbReference type="Proteomes" id="UP001152795">
    <property type="component" value="Unassembled WGS sequence"/>
</dbReference>
<keyword evidence="5" id="KW-1133">Transmembrane helix</keyword>
<evidence type="ECO:0000256" key="4">
    <source>
        <dbReference type="ARBA" id="ARBA00022741"/>
    </source>
</evidence>
<organism evidence="10 11">
    <name type="scientific">Paramuricea clavata</name>
    <name type="common">Red gorgonian</name>
    <name type="synonym">Violescent sea-whip</name>
    <dbReference type="NCBI Taxonomy" id="317549"/>
    <lineage>
        <taxon>Eukaryota</taxon>
        <taxon>Metazoa</taxon>
        <taxon>Cnidaria</taxon>
        <taxon>Anthozoa</taxon>
        <taxon>Octocorallia</taxon>
        <taxon>Malacalcyonacea</taxon>
        <taxon>Plexauridae</taxon>
        <taxon>Paramuricea</taxon>
    </lineage>
</organism>
<feature type="non-terminal residue" evidence="10">
    <location>
        <position position="1"/>
    </location>
</feature>
<dbReference type="Gene3D" id="3.40.50.2300">
    <property type="match status" value="2"/>
</dbReference>
<keyword evidence="8" id="KW-0141">cGMP biosynthesis</keyword>
<dbReference type="PANTHER" id="PTHR11920:SF501">
    <property type="entry name" value="GUANYLATE CYCLASE 32E"/>
    <property type="match status" value="1"/>
</dbReference>
<dbReference type="PROSITE" id="PS50011">
    <property type="entry name" value="PROTEIN_KINASE_DOM"/>
    <property type="match status" value="1"/>
</dbReference>
<dbReference type="SUPFAM" id="SSF56112">
    <property type="entry name" value="Protein kinase-like (PK-like)"/>
    <property type="match status" value="1"/>
</dbReference>
<dbReference type="InterPro" id="IPR011009">
    <property type="entry name" value="Kinase-like_dom_sf"/>
</dbReference>
<dbReference type="GO" id="GO:0004016">
    <property type="term" value="F:adenylate cyclase activity"/>
    <property type="evidence" value="ECO:0007669"/>
    <property type="project" value="TreeGrafter"/>
</dbReference>
<evidence type="ECO:0000256" key="5">
    <source>
        <dbReference type="ARBA" id="ARBA00022989"/>
    </source>
</evidence>
<dbReference type="Gene3D" id="1.10.510.10">
    <property type="entry name" value="Transferase(Phosphotransferase) domain 1"/>
    <property type="match status" value="1"/>
</dbReference>
<keyword evidence="11" id="KW-1185">Reference proteome</keyword>
<comment type="caution">
    <text evidence="10">The sequence shown here is derived from an EMBL/GenBank/DDBJ whole genome shotgun (WGS) entry which is preliminary data.</text>
</comment>
<evidence type="ECO:0000313" key="10">
    <source>
        <dbReference type="EMBL" id="CAB4011876.1"/>
    </source>
</evidence>
<keyword evidence="10" id="KW-0675">Receptor</keyword>
<dbReference type="GO" id="GO:0004713">
    <property type="term" value="F:protein tyrosine kinase activity"/>
    <property type="evidence" value="ECO:0007669"/>
    <property type="project" value="InterPro"/>
</dbReference>
<evidence type="ECO:0000256" key="2">
    <source>
        <dbReference type="ARBA" id="ARBA00012202"/>
    </source>
</evidence>
<dbReference type="GO" id="GO:0005886">
    <property type="term" value="C:plasma membrane"/>
    <property type="evidence" value="ECO:0007669"/>
    <property type="project" value="TreeGrafter"/>
</dbReference>
<evidence type="ECO:0000256" key="6">
    <source>
        <dbReference type="ARBA" id="ARBA00023136"/>
    </source>
</evidence>
<evidence type="ECO:0000313" key="11">
    <source>
        <dbReference type="Proteomes" id="UP001152795"/>
    </source>
</evidence>
<dbReference type="Pfam" id="PF01094">
    <property type="entry name" value="ANF_receptor"/>
    <property type="match status" value="1"/>
</dbReference>
<evidence type="ECO:0000256" key="1">
    <source>
        <dbReference type="ARBA" id="ARBA00004370"/>
    </source>
</evidence>
<dbReference type="GO" id="GO:0001653">
    <property type="term" value="F:peptide receptor activity"/>
    <property type="evidence" value="ECO:0007669"/>
    <property type="project" value="TreeGrafter"/>
</dbReference>
<gene>
    <name evidence="10" type="ORF">PACLA_8A034257</name>
</gene>
<dbReference type="InterPro" id="IPR020635">
    <property type="entry name" value="Tyr_kinase_cat_dom"/>
</dbReference>
<evidence type="ECO:0000256" key="7">
    <source>
        <dbReference type="ARBA" id="ARBA00023239"/>
    </source>
</evidence>
<keyword evidence="6" id="KW-0472">Membrane</keyword>
<dbReference type="GO" id="GO:0007168">
    <property type="term" value="P:receptor guanylyl cyclase signaling pathway"/>
    <property type="evidence" value="ECO:0007669"/>
    <property type="project" value="TreeGrafter"/>
</dbReference>
<reference evidence="10" key="1">
    <citation type="submission" date="2020-04" db="EMBL/GenBank/DDBJ databases">
        <authorList>
            <person name="Alioto T."/>
            <person name="Alioto T."/>
            <person name="Gomez Garrido J."/>
        </authorList>
    </citation>
    <scope>NUCLEOTIDE SEQUENCE</scope>
    <source>
        <strain evidence="10">A484AB</strain>
    </source>
</reference>
<keyword evidence="7" id="KW-0456">Lyase</keyword>
<keyword evidence="4" id="KW-0547">Nucleotide-binding</keyword>
<dbReference type="InterPro" id="IPR000719">
    <property type="entry name" value="Prot_kinase_dom"/>
</dbReference>
<dbReference type="GO" id="GO:0005524">
    <property type="term" value="F:ATP binding"/>
    <property type="evidence" value="ECO:0007669"/>
    <property type="project" value="InterPro"/>
</dbReference>
<dbReference type="AlphaFoldDB" id="A0A6S7I2D8"/>
<sequence length="700" mass="79922">MLKIRWIFAIFFFTTTLRTRFYVNCRAGKITLGILLPFETAGDFLSDNRQWTKRYAGMIPYAINTINNDPNLLPNHTLSFVWKDTECRTDKALRGMAQQWSENVDAFIGLGCFCEESVRLASALRLPVVSNLCTSAEVSNKSVYQTFARTKLDPGNMAQEVLGIFKHFKWKRIAIMWENIPVWTKRKDTLMETLKKNNISVSSTRPLISIKKYTPKIHKEVFRNELGVLKGKARILIFMMDHELAREAMFLADDLGMNHGNFVFILFRFDIEQILLSLQFPILSPFVGRFSETRVLTEGASKSFQNALTISLVINKDNLISDPNVLKVVSNLTQSPPFNRSKADSTYHKLFYPEDAGYLYDAIYQYAVAINKTLSHNGDIRNGTQVIQNLIGTEYKSSLGGPAFFDDNADAFIGEYILYDFRGNNTKPSYHKVGTFNVKRVLNITDEILWVKGIPSDSPECGFENDLCAEGSKNYTFLILGVVMGILVIAVIALVVSLYRKYKLEVELADDLWKVDSKEIVLSNQARSSFRSLCWDKRSVFSDTNSRDGVKFLSNVAVYKKNTVAIRKLQRNSIDITRELRVEMKQLRDIRHENLVNFVGACVEFDKVFILTSYCSKGSLQDIFENDDIKLDSMFIVSLVKDLVRGMTFLHASEIKVHGNLKSSNCVVDSRWVLKIANFGLNNLREQHTKEQKGDYKYSL</sequence>
<name>A0A6S7I2D8_PARCT</name>
<dbReference type="SMART" id="SM00219">
    <property type="entry name" value="TyrKc"/>
    <property type="match status" value="1"/>
</dbReference>